<feature type="transmembrane region" description="Helical" evidence="6">
    <location>
        <begin position="34"/>
        <end position="60"/>
    </location>
</feature>
<dbReference type="PANTHER" id="PTHR23504">
    <property type="entry name" value="MAJOR FACILITATOR SUPERFAMILY DOMAIN-CONTAINING PROTEIN 10"/>
    <property type="match status" value="1"/>
</dbReference>
<feature type="transmembrane region" description="Helical" evidence="6">
    <location>
        <begin position="72"/>
        <end position="92"/>
    </location>
</feature>
<sequence>MIWFILHKVNMGKVSGKISRIFYPPGVTHLNPTVATALFLILFSTLLTLTTPFSYLPAMVASFGYNEKERGYYAGTIASSLFVGRFLGGYYWGWLTDKIGRRPVLLTSALLTFVATLAFGFTTTIYWAIVTRFLQGLFNGVTVVGRAAFAEICDSTNQAIGVSLVFAAWNSAIVMGPAFGGFLATPVIKYPNVFKGISKWFFTKFAFLLPSAFICIILMLSIILIFFKFDETIKRADLLDDTKMHESQGLLSEKMTENNSLNKKKIEKSQADQKCCNIKKWSIVELCSDKYVVLIVIMFGISGFCIIGFSEVSALWMATSLNYGGLSFDTDKIGIALLVPAVLSVILQPILFSRLERRFGGILTLQATILILVATTAMFPFIQIFHSNKGIMWFLLIFVGLLRMIADISSRSCIALFINNSVYSDRAGRVNGLAYSVQEIMRVASPTMFGSLFAWSINDIYHQVKFPIDYRLAFFAIAFFTLIILLLSFLLPKSINGPKTPPTSSTEVIDRS</sequence>
<evidence type="ECO:0000259" key="7">
    <source>
        <dbReference type="PROSITE" id="PS50850"/>
    </source>
</evidence>
<gene>
    <name evidence="9" type="primary">LOC136075437</name>
</gene>
<keyword evidence="8" id="KW-1185">Reference proteome</keyword>
<reference evidence="8" key="1">
    <citation type="submission" date="2025-05" db="UniProtKB">
        <authorList>
            <consortium name="RefSeq"/>
        </authorList>
    </citation>
    <scope>NUCLEOTIDE SEQUENCE [LARGE SCALE GENOMIC DNA]</scope>
</reference>
<evidence type="ECO:0000256" key="5">
    <source>
        <dbReference type="ARBA" id="ARBA00023136"/>
    </source>
</evidence>
<name>A0ABM4B732_HYDVU</name>
<feature type="transmembrane region" description="Helical" evidence="6">
    <location>
        <begin position="470"/>
        <end position="491"/>
    </location>
</feature>
<dbReference type="InterPro" id="IPR011701">
    <property type="entry name" value="MFS"/>
</dbReference>
<dbReference type="PANTHER" id="PTHR23504:SF15">
    <property type="entry name" value="MAJOR FACILITATOR SUPERFAMILY (MFS) PROFILE DOMAIN-CONTAINING PROTEIN"/>
    <property type="match status" value="1"/>
</dbReference>
<evidence type="ECO:0000256" key="2">
    <source>
        <dbReference type="ARBA" id="ARBA00022448"/>
    </source>
</evidence>
<dbReference type="SUPFAM" id="SSF103473">
    <property type="entry name" value="MFS general substrate transporter"/>
    <property type="match status" value="1"/>
</dbReference>
<evidence type="ECO:0000256" key="3">
    <source>
        <dbReference type="ARBA" id="ARBA00022692"/>
    </source>
</evidence>
<keyword evidence="4 6" id="KW-1133">Transmembrane helix</keyword>
<dbReference type="Proteomes" id="UP001652625">
    <property type="component" value="Chromosome 01"/>
</dbReference>
<reference evidence="9" key="2">
    <citation type="submission" date="2025-08" db="UniProtKB">
        <authorList>
            <consortium name="RefSeq"/>
        </authorList>
    </citation>
    <scope>IDENTIFICATION</scope>
</reference>
<comment type="subcellular location">
    <subcellularLocation>
        <location evidence="1">Membrane</location>
        <topology evidence="1">Multi-pass membrane protein</topology>
    </subcellularLocation>
</comment>
<feature type="transmembrane region" description="Helical" evidence="6">
    <location>
        <begin position="391"/>
        <end position="419"/>
    </location>
</feature>
<accession>A0ABM4B732</accession>
<keyword evidence="5 6" id="KW-0472">Membrane</keyword>
<dbReference type="InterPro" id="IPR020846">
    <property type="entry name" value="MFS_dom"/>
</dbReference>
<feature type="transmembrane region" description="Helical" evidence="6">
    <location>
        <begin position="333"/>
        <end position="352"/>
    </location>
</feature>
<evidence type="ECO:0000256" key="4">
    <source>
        <dbReference type="ARBA" id="ARBA00022989"/>
    </source>
</evidence>
<evidence type="ECO:0000256" key="6">
    <source>
        <dbReference type="SAM" id="Phobius"/>
    </source>
</evidence>
<dbReference type="GeneID" id="136075437"/>
<dbReference type="PROSITE" id="PS50850">
    <property type="entry name" value="MFS"/>
    <property type="match status" value="1"/>
</dbReference>
<organism evidence="8 9">
    <name type="scientific">Hydra vulgaris</name>
    <name type="common">Hydra</name>
    <name type="synonym">Hydra attenuata</name>
    <dbReference type="NCBI Taxonomy" id="6087"/>
    <lineage>
        <taxon>Eukaryota</taxon>
        <taxon>Metazoa</taxon>
        <taxon>Cnidaria</taxon>
        <taxon>Hydrozoa</taxon>
        <taxon>Hydroidolina</taxon>
        <taxon>Anthoathecata</taxon>
        <taxon>Aplanulata</taxon>
        <taxon>Hydridae</taxon>
        <taxon>Hydra</taxon>
    </lineage>
</organism>
<feature type="transmembrane region" description="Helical" evidence="6">
    <location>
        <begin position="164"/>
        <end position="185"/>
    </location>
</feature>
<feature type="domain" description="Major facilitator superfamily (MFS) profile" evidence="7">
    <location>
        <begin position="30"/>
        <end position="496"/>
    </location>
</feature>
<feature type="transmembrane region" description="Helical" evidence="6">
    <location>
        <begin position="205"/>
        <end position="227"/>
    </location>
</feature>
<dbReference type="Pfam" id="PF07690">
    <property type="entry name" value="MFS_1"/>
    <property type="match status" value="1"/>
</dbReference>
<feature type="transmembrane region" description="Helical" evidence="6">
    <location>
        <begin position="359"/>
        <end position="385"/>
    </location>
</feature>
<keyword evidence="3 6" id="KW-0812">Transmembrane</keyword>
<feature type="transmembrane region" description="Helical" evidence="6">
    <location>
        <begin position="291"/>
        <end position="313"/>
    </location>
</feature>
<dbReference type="RefSeq" id="XP_065644668.1">
    <property type="nucleotide sequence ID" value="XM_065788596.1"/>
</dbReference>
<evidence type="ECO:0000256" key="1">
    <source>
        <dbReference type="ARBA" id="ARBA00004141"/>
    </source>
</evidence>
<protein>
    <submittedName>
        <fullName evidence="9">Uncharacterized protein LOC136075437 isoform X1</fullName>
    </submittedName>
</protein>
<evidence type="ECO:0000313" key="9">
    <source>
        <dbReference type="RefSeq" id="XP_065644668.1"/>
    </source>
</evidence>
<feature type="transmembrane region" description="Helical" evidence="6">
    <location>
        <begin position="104"/>
        <end position="129"/>
    </location>
</feature>
<dbReference type="Gene3D" id="1.20.1250.20">
    <property type="entry name" value="MFS general substrate transporter like domains"/>
    <property type="match status" value="1"/>
</dbReference>
<dbReference type="InterPro" id="IPR036259">
    <property type="entry name" value="MFS_trans_sf"/>
</dbReference>
<proteinExistence type="predicted"/>
<keyword evidence="2" id="KW-0813">Transport</keyword>
<evidence type="ECO:0000313" key="8">
    <source>
        <dbReference type="Proteomes" id="UP001652625"/>
    </source>
</evidence>